<dbReference type="VEuPathDB" id="TrichDB:TVAGG3_0911340"/>
<protein>
    <submittedName>
        <fullName evidence="1">Uncharacterized protein</fullName>
    </submittedName>
</protein>
<reference evidence="1" key="1">
    <citation type="submission" date="2006-10" db="EMBL/GenBank/DDBJ databases">
        <authorList>
            <person name="Amadeo P."/>
            <person name="Zhao Q."/>
            <person name="Wortman J."/>
            <person name="Fraser-Liggett C."/>
            <person name="Carlton J."/>
        </authorList>
    </citation>
    <scope>NUCLEOTIDE SEQUENCE</scope>
    <source>
        <strain evidence="1">G3</strain>
    </source>
</reference>
<name>A2FAG6_TRIV3</name>
<gene>
    <name evidence="1" type="ORF">TVAG_439470</name>
</gene>
<accession>A2FAG6</accession>
<dbReference type="VEuPathDB" id="TrichDB:TVAG_439470"/>
<dbReference type="Gene3D" id="1.10.10.10">
    <property type="entry name" value="Winged helix-like DNA-binding domain superfamily/Winged helix DNA-binding domain"/>
    <property type="match status" value="1"/>
</dbReference>
<dbReference type="KEGG" id="tva:75678419"/>
<dbReference type="AlphaFoldDB" id="A2FAG6"/>
<dbReference type="SMR" id="A2FAG6"/>
<evidence type="ECO:0000313" key="1">
    <source>
        <dbReference type="EMBL" id="EAX98103.1"/>
    </source>
</evidence>
<dbReference type="OrthoDB" id="10608640at2759"/>
<dbReference type="InParanoid" id="A2FAG6"/>
<keyword evidence="2" id="KW-1185">Reference proteome</keyword>
<dbReference type="Proteomes" id="UP000001542">
    <property type="component" value="Unassembled WGS sequence"/>
</dbReference>
<dbReference type="EMBL" id="DS113688">
    <property type="protein sequence ID" value="EAX98103.1"/>
    <property type="molecule type" value="Genomic_DNA"/>
</dbReference>
<evidence type="ECO:0000313" key="2">
    <source>
        <dbReference type="Proteomes" id="UP000001542"/>
    </source>
</evidence>
<sequence length="141" mass="16634">MTEYSVRDVPRQAFVQFLAIHLYRNKLLECPVMSHNPANASKFANFQKWWFLEAGKLIVQWYEAPSMPPVQHRKPNMTKQERDAFFKNYSIVELINQYVQLGWVIQDKTGIMFVTDLGKDQLNKIVREFKVKQDAKKDAQP</sequence>
<proteinExistence type="predicted"/>
<reference evidence="1" key="2">
    <citation type="journal article" date="2007" name="Science">
        <title>Draft genome sequence of the sexually transmitted pathogen Trichomonas vaginalis.</title>
        <authorList>
            <person name="Carlton J.M."/>
            <person name="Hirt R.P."/>
            <person name="Silva J.C."/>
            <person name="Delcher A.L."/>
            <person name="Schatz M."/>
            <person name="Zhao Q."/>
            <person name="Wortman J.R."/>
            <person name="Bidwell S.L."/>
            <person name="Alsmark U.C.M."/>
            <person name="Besteiro S."/>
            <person name="Sicheritz-Ponten T."/>
            <person name="Noel C.J."/>
            <person name="Dacks J.B."/>
            <person name="Foster P.G."/>
            <person name="Simillion C."/>
            <person name="Van de Peer Y."/>
            <person name="Miranda-Saavedra D."/>
            <person name="Barton G.J."/>
            <person name="Westrop G.D."/>
            <person name="Mueller S."/>
            <person name="Dessi D."/>
            <person name="Fiori P.L."/>
            <person name="Ren Q."/>
            <person name="Paulsen I."/>
            <person name="Zhang H."/>
            <person name="Bastida-Corcuera F.D."/>
            <person name="Simoes-Barbosa A."/>
            <person name="Brown M.T."/>
            <person name="Hayes R.D."/>
            <person name="Mukherjee M."/>
            <person name="Okumura C.Y."/>
            <person name="Schneider R."/>
            <person name="Smith A.J."/>
            <person name="Vanacova S."/>
            <person name="Villalvazo M."/>
            <person name="Haas B.J."/>
            <person name="Pertea M."/>
            <person name="Feldblyum T.V."/>
            <person name="Utterback T.R."/>
            <person name="Shu C.L."/>
            <person name="Osoegawa K."/>
            <person name="de Jong P.J."/>
            <person name="Hrdy I."/>
            <person name="Horvathova L."/>
            <person name="Zubacova Z."/>
            <person name="Dolezal P."/>
            <person name="Malik S.B."/>
            <person name="Logsdon J.M. Jr."/>
            <person name="Henze K."/>
            <person name="Gupta A."/>
            <person name="Wang C.C."/>
            <person name="Dunne R.L."/>
            <person name="Upcroft J.A."/>
            <person name="Upcroft P."/>
            <person name="White O."/>
            <person name="Salzberg S.L."/>
            <person name="Tang P."/>
            <person name="Chiu C.-H."/>
            <person name="Lee Y.-S."/>
            <person name="Embley T.M."/>
            <person name="Coombs G.H."/>
            <person name="Mottram J.C."/>
            <person name="Tachezy J."/>
            <person name="Fraser-Liggett C.M."/>
            <person name="Johnson P.J."/>
        </authorList>
    </citation>
    <scope>NUCLEOTIDE SEQUENCE [LARGE SCALE GENOMIC DNA]</scope>
    <source>
        <strain evidence="1">G3</strain>
    </source>
</reference>
<dbReference type="InterPro" id="IPR036388">
    <property type="entry name" value="WH-like_DNA-bd_sf"/>
</dbReference>
<dbReference type="RefSeq" id="XP_001311033.1">
    <property type="nucleotide sequence ID" value="XM_001311032.1"/>
</dbReference>
<organism evidence="1 2">
    <name type="scientific">Trichomonas vaginalis (strain ATCC PRA-98 / G3)</name>
    <dbReference type="NCBI Taxonomy" id="412133"/>
    <lineage>
        <taxon>Eukaryota</taxon>
        <taxon>Metamonada</taxon>
        <taxon>Parabasalia</taxon>
        <taxon>Trichomonadida</taxon>
        <taxon>Trichomonadidae</taxon>
        <taxon>Trichomonas</taxon>
    </lineage>
</organism>